<protein>
    <submittedName>
        <fullName evidence="2">Putative secreted protein</fullName>
    </submittedName>
</protein>
<evidence type="ECO:0000313" key="3">
    <source>
        <dbReference type="Proteomes" id="UP000236959"/>
    </source>
</evidence>
<dbReference type="Pfam" id="PF10016">
    <property type="entry name" value="DUF2259"/>
    <property type="match status" value="1"/>
</dbReference>
<evidence type="ECO:0000313" key="2">
    <source>
        <dbReference type="EMBL" id="POF28118.1"/>
    </source>
</evidence>
<proteinExistence type="predicted"/>
<feature type="chain" id="PRO_5015453224" evidence="1">
    <location>
        <begin position="35"/>
        <end position="261"/>
    </location>
</feature>
<name>A0A2S3UK70_9HYPH</name>
<comment type="caution">
    <text evidence="2">The sequence shown here is derived from an EMBL/GenBank/DDBJ whole genome shotgun (WGS) entry which is preliminary data.</text>
</comment>
<dbReference type="OrthoDB" id="65722at2"/>
<gene>
    <name evidence="2" type="ORF">CLV41_11752</name>
</gene>
<accession>A0A2S3UK70</accession>
<dbReference type="InterPro" id="IPR018725">
    <property type="entry name" value="DUF2259_secreted"/>
</dbReference>
<keyword evidence="1" id="KW-0732">Signal</keyword>
<dbReference type="EMBL" id="PPCN01000017">
    <property type="protein sequence ID" value="POF28118.1"/>
    <property type="molecule type" value="Genomic_DNA"/>
</dbReference>
<organism evidence="2 3">
    <name type="scientific">Roseibium marinum</name>
    <dbReference type="NCBI Taxonomy" id="281252"/>
    <lineage>
        <taxon>Bacteria</taxon>
        <taxon>Pseudomonadati</taxon>
        <taxon>Pseudomonadota</taxon>
        <taxon>Alphaproteobacteria</taxon>
        <taxon>Hyphomicrobiales</taxon>
        <taxon>Stappiaceae</taxon>
        <taxon>Roseibium</taxon>
    </lineage>
</organism>
<dbReference type="AlphaFoldDB" id="A0A2S3UK70"/>
<dbReference type="Proteomes" id="UP000236959">
    <property type="component" value="Unassembled WGS sequence"/>
</dbReference>
<dbReference type="RefSeq" id="WP_103225309.1">
    <property type="nucleotide sequence ID" value="NZ_PPCN01000017.1"/>
</dbReference>
<reference evidence="2 3" key="1">
    <citation type="submission" date="2018-01" db="EMBL/GenBank/DDBJ databases">
        <title>Genomic Encyclopedia of Archaeal and Bacterial Type Strains, Phase II (KMG-II): from individual species to whole genera.</title>
        <authorList>
            <person name="Goeker M."/>
        </authorList>
    </citation>
    <scope>NUCLEOTIDE SEQUENCE [LARGE SCALE GENOMIC DNA]</scope>
    <source>
        <strain evidence="2 3">DSM 17023</strain>
    </source>
</reference>
<evidence type="ECO:0000256" key="1">
    <source>
        <dbReference type="SAM" id="SignalP"/>
    </source>
</evidence>
<feature type="signal peptide" evidence="1">
    <location>
        <begin position="1"/>
        <end position="34"/>
    </location>
</feature>
<sequence length="261" mass="29002">MTHLQPGLSLLLKTALRCLSFLLAFPLLASAAIAGDTAKAEILGFSKDGAYFAFEQYGIQDGSGFPYSEIFVLDVANDRWVKPSPFLLRNQNEDEIEAGGIFDPDALVTAVRSENREKAQQLLQTTRIAGKGLTAGHNPRTELNSDPFRMVVAPRDFFRPGEDELELNLNEYLLTSDTCAGIKIDDTRGFRLTMTYKGQIRVLNEDTSLPESRGCPLAYRVERIVTHFPEDGPPVYAVLIQMDTHGFEGPDRRYLAITGQL</sequence>
<keyword evidence="3" id="KW-1185">Reference proteome</keyword>